<dbReference type="STRING" id="215250.A0A316YFJ3"/>
<feature type="compositionally biased region" description="Basic and acidic residues" evidence="1">
    <location>
        <begin position="728"/>
        <end position="752"/>
    </location>
</feature>
<dbReference type="EMBL" id="KZ819639">
    <property type="protein sequence ID" value="PWN87846.1"/>
    <property type="molecule type" value="Genomic_DNA"/>
</dbReference>
<evidence type="ECO:0000313" key="4">
    <source>
        <dbReference type="EMBL" id="PWN87846.1"/>
    </source>
</evidence>
<dbReference type="Proteomes" id="UP000245768">
    <property type="component" value="Unassembled WGS sequence"/>
</dbReference>
<feature type="compositionally biased region" description="Low complexity" evidence="1">
    <location>
        <begin position="1024"/>
        <end position="1041"/>
    </location>
</feature>
<dbReference type="GO" id="GO:0007094">
    <property type="term" value="P:mitotic spindle assembly checkpoint signaling"/>
    <property type="evidence" value="ECO:0007669"/>
    <property type="project" value="TreeGrafter"/>
</dbReference>
<feature type="compositionally biased region" description="Low complexity" evidence="1">
    <location>
        <begin position="915"/>
        <end position="929"/>
    </location>
</feature>
<feature type="compositionally biased region" description="Polar residues" evidence="1">
    <location>
        <begin position="663"/>
        <end position="677"/>
    </location>
</feature>
<feature type="domain" description="Centromere/kinetochore protein zw10 C-terminal" evidence="2">
    <location>
        <begin position="1149"/>
        <end position="1277"/>
    </location>
</feature>
<feature type="compositionally biased region" description="Basic and acidic residues" evidence="1">
    <location>
        <begin position="444"/>
        <end position="454"/>
    </location>
</feature>
<gene>
    <name evidence="4" type="ORF">FA10DRAFT_262297</name>
</gene>
<dbReference type="Pfam" id="PF20666">
    <property type="entry name" value="ZW10_C"/>
    <property type="match status" value="1"/>
</dbReference>
<evidence type="ECO:0000313" key="5">
    <source>
        <dbReference type="Proteomes" id="UP000245768"/>
    </source>
</evidence>
<dbReference type="PANTHER" id="PTHR12205:SF0">
    <property type="entry name" value="CENTROMERE_KINETOCHORE PROTEIN ZW10 HOMOLOG"/>
    <property type="match status" value="1"/>
</dbReference>
<feature type="compositionally biased region" description="Basic and acidic residues" evidence="1">
    <location>
        <begin position="995"/>
        <end position="1004"/>
    </location>
</feature>
<feature type="region of interest" description="Disordered" evidence="1">
    <location>
        <begin position="723"/>
        <end position="754"/>
    </location>
</feature>
<dbReference type="InParanoid" id="A0A316YFJ3"/>
<reference evidence="4 5" key="1">
    <citation type="journal article" date="2018" name="Mol. Biol. Evol.">
        <title>Broad Genomic Sampling Reveals a Smut Pathogenic Ancestry of the Fungal Clade Ustilaginomycotina.</title>
        <authorList>
            <person name="Kijpornyongpan T."/>
            <person name="Mondo S.J."/>
            <person name="Barry K."/>
            <person name="Sandor L."/>
            <person name="Lee J."/>
            <person name="Lipzen A."/>
            <person name="Pangilinan J."/>
            <person name="LaButti K."/>
            <person name="Hainaut M."/>
            <person name="Henrissat B."/>
            <person name="Grigoriev I.V."/>
            <person name="Spatafora J.W."/>
            <person name="Aime M.C."/>
        </authorList>
    </citation>
    <scope>NUCLEOTIDE SEQUENCE [LARGE SCALE GENOMIC DNA]</scope>
    <source>
        <strain evidence="4 5">MCA 4198</strain>
    </source>
</reference>
<dbReference type="RefSeq" id="XP_025375044.1">
    <property type="nucleotide sequence ID" value="XM_025520114.1"/>
</dbReference>
<evidence type="ECO:0000259" key="2">
    <source>
        <dbReference type="Pfam" id="PF20666"/>
    </source>
</evidence>
<dbReference type="GO" id="GO:1990423">
    <property type="term" value="C:RZZ complex"/>
    <property type="evidence" value="ECO:0007669"/>
    <property type="project" value="TreeGrafter"/>
</dbReference>
<feature type="compositionally biased region" description="Polar residues" evidence="1">
    <location>
        <begin position="525"/>
        <end position="543"/>
    </location>
</feature>
<protein>
    <recommendedName>
        <fullName evidence="6">Retrograde transport protein Dsl1 C-terminal domain-containing protein</fullName>
    </recommendedName>
</protein>
<keyword evidence="5" id="KW-1185">Reference proteome</keyword>
<feature type="region of interest" description="Disordered" evidence="1">
    <location>
        <begin position="860"/>
        <end position="1147"/>
    </location>
</feature>
<feature type="region of interest" description="Disordered" evidence="1">
    <location>
        <begin position="663"/>
        <end position="686"/>
    </location>
</feature>
<dbReference type="InterPro" id="IPR055148">
    <property type="entry name" value="ZW10_C_2"/>
</dbReference>
<feature type="compositionally biased region" description="Acidic residues" evidence="1">
    <location>
        <begin position="608"/>
        <end position="623"/>
    </location>
</feature>
<dbReference type="GO" id="GO:0005737">
    <property type="term" value="C:cytoplasm"/>
    <property type="evidence" value="ECO:0007669"/>
    <property type="project" value="GOC"/>
</dbReference>
<evidence type="ECO:0000256" key="1">
    <source>
        <dbReference type="SAM" id="MobiDB-lite"/>
    </source>
</evidence>
<evidence type="ECO:0008006" key="6">
    <source>
        <dbReference type="Google" id="ProtNLM"/>
    </source>
</evidence>
<feature type="compositionally biased region" description="Basic and acidic residues" evidence="1">
    <location>
        <begin position="967"/>
        <end position="978"/>
    </location>
</feature>
<feature type="region of interest" description="Disordered" evidence="1">
    <location>
        <begin position="420"/>
        <end position="553"/>
    </location>
</feature>
<dbReference type="InterPro" id="IPR048343">
    <property type="entry name" value="ZW10_C"/>
</dbReference>
<feature type="compositionally biased region" description="Acidic residues" evidence="1">
    <location>
        <begin position="430"/>
        <end position="440"/>
    </location>
</feature>
<feature type="compositionally biased region" description="Polar residues" evidence="1">
    <location>
        <begin position="930"/>
        <end position="959"/>
    </location>
</feature>
<dbReference type="Gene3D" id="1.10.357.150">
    <property type="match status" value="1"/>
</dbReference>
<feature type="compositionally biased region" description="Low complexity" evidence="1">
    <location>
        <begin position="584"/>
        <end position="594"/>
    </location>
</feature>
<feature type="compositionally biased region" description="Polar residues" evidence="1">
    <location>
        <begin position="459"/>
        <end position="480"/>
    </location>
</feature>
<feature type="compositionally biased region" description="Polar residues" evidence="1">
    <location>
        <begin position="1132"/>
        <end position="1145"/>
    </location>
</feature>
<name>A0A316YFJ3_9BASI</name>
<feature type="region of interest" description="Disordered" evidence="1">
    <location>
        <begin position="581"/>
        <end position="632"/>
    </location>
</feature>
<dbReference type="OrthoDB" id="534815at2759"/>
<dbReference type="InterPro" id="IPR046362">
    <property type="entry name" value="Zw10/DSL1_C_sf"/>
</dbReference>
<dbReference type="Pfam" id="PF22766">
    <property type="entry name" value="ZW10_C2"/>
    <property type="match status" value="1"/>
</dbReference>
<sequence>MAAESSGSLGAGLASKQIPAAQDSGYDEALVSLFGSINAGVEAPQGGATSDASAPPKLPLSSQISLLSAHIDALESSMLDSVRSDAARSQIEMHIKQARKLDTRMTTAQCCLKNLHEQRPGNYEIDARVTNVFSTARREHLEAQAAHVVARKLLLAVRALENLEDLVQRGCMEAQTLIGALDAANATAAHFGIDFDGHRQMFEEDVRAQKSDVSSSENLTWGFRGNAAPSLSLRELTGRLEQARESIKDQIDEVWRKSVHVDCSDGAKRVTIAIDVANAQGKTVPLAVLCKLLESRSELEPRLVRLSALLLEKVVGPMLEPVRGSTSTFHGTLNQHGYLSSGIPDEEENGHEEEDALYHASRLVRWADNVQSRFIKLIADDVRSTARSLLVSEDNRGGGWEASQVEIEAEVDLPLATALEQQRPAQREFEGEEAEIEGMIDTDSTWKWEDRGERPIASSPASESPWTPSPTTHASTQPSSLKKGKGKLGGVRVVKPQDQLGSGPLPHEEEAADDAMWGFDDEAMPSTTNVQGSPALQPSTGLKLTTAMPAPNDDDVAWFAEEDEEPAPLEASPSIPVAYTDNIAASTPDASAAAHITARPSSSKGDWRDEEDEYGEEDVDEDAWGLSAEEKQERAAKRASRIVSIPPPPVAAVEVSFVDKSSALSEVQPEQQGGSTVDHSDSEEEPRVVAAEYWKNDDRTTKEPATVQKAFQDQTMASVEEVQNLHNPRPEPKTHDDLLSLPREGDIVDRTRSTPTFASAMPIGTSLGSHAPIADVATLAEDFDEEDEFDAWGLSLEEQAALQAKRASMIGKFAGLSNEDVAIDNASSEKFVAATSAASGARSNPKEQILQHMEDISAGTPSATLVPAPELSQDSPTAAALNVGPNDDQTPDKNQQQQYQERLEAVSKTSVRPEAASTTASTTAISSSSPETNDQEGTPSDPSGGVDTQSIPTSLTATFNGGNDGDGVGKDPLLKEDCSTDLVTPALTLTNAPQQKDDRGDSDSPHVAPGEEWSWKDDEDDRVAASTSLLPLSNAPAPLVPRSRSGDGPISIAAASTKAARESTRSPLGKSKSPRGNGEMTASPKLREATLRSTSLSSSSPPPTVSKGARKDDNLPSSGRPSSVDAPKKPFSATSPRPATPQQPHIKTELCTISRRSLDLIRLCNRLLEDFLQLSSEEPDLDATPLILPLTDIIDLHRALMPVSHADTLTNVPSLAMQFANDCLYIAKELAKIRQRLGLQSNRFQKLVDLERQEKLTMLVGRRSFDAQMLIQEKALKDCLLDAQGFTRTHEKDRFAACQRCIKQVLFTLQQLSKAWKGILAPSTYLAAMGNLVDGLLSQVLHAIIGLDDISEEESEKLAELVRSLGAVEGLFKEEEGSQGAQTVVAIFVPSWFKASYLGEILTGSLIDIEFLYFEADALVDYGKGEIVKLIKSLFADTPKRKRLIDKIETSH</sequence>
<evidence type="ECO:0000259" key="3">
    <source>
        <dbReference type="Pfam" id="PF22766"/>
    </source>
</evidence>
<feature type="domain" description="ZW10 C-terminal helical" evidence="3">
    <location>
        <begin position="1300"/>
        <end position="1448"/>
    </location>
</feature>
<dbReference type="GO" id="GO:0006888">
    <property type="term" value="P:endoplasmic reticulum to Golgi vesicle-mediated transport"/>
    <property type="evidence" value="ECO:0007669"/>
    <property type="project" value="TreeGrafter"/>
</dbReference>
<dbReference type="GeneID" id="37042030"/>
<accession>A0A316YFJ3</accession>
<organism evidence="4 5">
    <name type="scientific">Acaromyces ingoldii</name>
    <dbReference type="NCBI Taxonomy" id="215250"/>
    <lineage>
        <taxon>Eukaryota</taxon>
        <taxon>Fungi</taxon>
        <taxon>Dikarya</taxon>
        <taxon>Basidiomycota</taxon>
        <taxon>Ustilaginomycotina</taxon>
        <taxon>Exobasidiomycetes</taxon>
        <taxon>Exobasidiales</taxon>
        <taxon>Cryptobasidiaceae</taxon>
        <taxon>Acaromyces</taxon>
    </lineage>
</organism>
<proteinExistence type="predicted"/>
<dbReference type="PANTHER" id="PTHR12205">
    <property type="entry name" value="CENTROMERE/KINETOCHORE PROTEIN ZW10"/>
    <property type="match status" value="1"/>
</dbReference>